<dbReference type="Proteomes" id="UP001633002">
    <property type="component" value="Unassembled WGS sequence"/>
</dbReference>
<keyword evidence="2" id="KW-0539">Nucleus</keyword>
<evidence type="ECO:0000313" key="5">
    <source>
        <dbReference type="Proteomes" id="UP001633002"/>
    </source>
</evidence>
<dbReference type="EMBL" id="JBJQOH010000007">
    <property type="protein sequence ID" value="KAL3680385.1"/>
    <property type="molecule type" value="Genomic_DNA"/>
</dbReference>
<proteinExistence type="predicted"/>
<dbReference type="Pfam" id="PF05615">
    <property type="entry name" value="THOC7"/>
    <property type="match status" value="1"/>
</dbReference>
<keyword evidence="5" id="KW-1185">Reference proteome</keyword>
<sequence length="254" mass="28838">MASSSQRRILRRPRRETNASRYAIDETEDDVVIRQRLLTKTVTMTRNADPPLNKLVQKFLALSAEVQKDEGNHEDIKKLHDAFLEELDTFYLPLTRSKLVVDLKKREQENFKMLHADLKAQLSQAKVEVPELKLQLEEERFSRKPEKESEAIRRLILAFPSRSEAQEKSKEIQKELDLLEREDAAVAASVECRKGILAYLLHAVDDLGNIGANPVESASVSSTSDDFKLMGDAGERAEEHVDNDNMSCSGLPDH</sequence>
<accession>A0ABD3GMC7</accession>
<organism evidence="4 5">
    <name type="scientific">Riccia sorocarpa</name>
    <dbReference type="NCBI Taxonomy" id="122646"/>
    <lineage>
        <taxon>Eukaryota</taxon>
        <taxon>Viridiplantae</taxon>
        <taxon>Streptophyta</taxon>
        <taxon>Embryophyta</taxon>
        <taxon>Marchantiophyta</taxon>
        <taxon>Marchantiopsida</taxon>
        <taxon>Marchantiidae</taxon>
        <taxon>Marchantiales</taxon>
        <taxon>Ricciaceae</taxon>
        <taxon>Riccia</taxon>
    </lineage>
</organism>
<dbReference type="InterPro" id="IPR008501">
    <property type="entry name" value="THOC7/Mft1"/>
</dbReference>
<name>A0ABD3GMC7_9MARC</name>
<feature type="region of interest" description="Disordered" evidence="3">
    <location>
        <begin position="216"/>
        <end position="254"/>
    </location>
</feature>
<comment type="subcellular location">
    <subcellularLocation>
        <location evidence="1">Nucleus</location>
    </subcellularLocation>
</comment>
<dbReference type="GO" id="GO:0005634">
    <property type="term" value="C:nucleus"/>
    <property type="evidence" value="ECO:0007669"/>
    <property type="project" value="UniProtKB-SubCell"/>
</dbReference>
<dbReference type="AlphaFoldDB" id="A0ABD3GMC7"/>
<evidence type="ECO:0000256" key="2">
    <source>
        <dbReference type="ARBA" id="ARBA00023242"/>
    </source>
</evidence>
<reference evidence="4 5" key="1">
    <citation type="submission" date="2024-09" db="EMBL/GenBank/DDBJ databases">
        <title>Chromosome-scale assembly of Riccia sorocarpa.</title>
        <authorList>
            <person name="Paukszto L."/>
        </authorList>
    </citation>
    <scope>NUCLEOTIDE SEQUENCE [LARGE SCALE GENOMIC DNA]</scope>
    <source>
        <strain evidence="4">LP-2024</strain>
        <tissue evidence="4">Aerial parts of the thallus</tissue>
    </source>
</reference>
<comment type="caution">
    <text evidence="4">The sequence shown here is derived from an EMBL/GenBank/DDBJ whole genome shotgun (WGS) entry which is preliminary data.</text>
</comment>
<evidence type="ECO:0000256" key="3">
    <source>
        <dbReference type="SAM" id="MobiDB-lite"/>
    </source>
</evidence>
<feature type="compositionally biased region" description="Basic and acidic residues" evidence="3">
    <location>
        <begin position="225"/>
        <end position="243"/>
    </location>
</feature>
<protein>
    <submittedName>
        <fullName evidence="4">Uncharacterized protein</fullName>
    </submittedName>
</protein>
<gene>
    <name evidence="4" type="ORF">R1sor_023341</name>
</gene>
<evidence type="ECO:0000313" key="4">
    <source>
        <dbReference type="EMBL" id="KAL3680385.1"/>
    </source>
</evidence>
<evidence type="ECO:0000256" key="1">
    <source>
        <dbReference type="ARBA" id="ARBA00004123"/>
    </source>
</evidence>